<evidence type="ECO:0000313" key="4">
    <source>
        <dbReference type="Proteomes" id="UP000620104"/>
    </source>
</evidence>
<dbReference type="EMBL" id="BLZA01000032">
    <property type="protein sequence ID" value="GHJ89005.1"/>
    <property type="molecule type" value="Genomic_DNA"/>
</dbReference>
<keyword evidence="2" id="KW-0472">Membrane</keyword>
<evidence type="ECO:0000313" key="3">
    <source>
        <dbReference type="EMBL" id="GHJ89005.1"/>
    </source>
</evidence>
<name>A0A8H3YGL9_9TREE</name>
<dbReference type="PANTHER" id="PTHR12760">
    <property type="entry name" value="TETRATRICOPEPTIDE REPEAT PROTEIN"/>
    <property type="match status" value="1"/>
</dbReference>
<keyword evidence="2" id="KW-0256">Endoplasmic reticulum</keyword>
<comment type="subunit">
    <text evidence="2">Component of the ER membrane protein complex (EMC).</text>
</comment>
<evidence type="ECO:0000256" key="1">
    <source>
        <dbReference type="ARBA" id="ARBA00022803"/>
    </source>
</evidence>
<dbReference type="SUPFAM" id="SSF48452">
    <property type="entry name" value="TPR-like"/>
    <property type="match status" value="1"/>
</dbReference>
<keyword evidence="1" id="KW-0802">TPR repeat</keyword>
<reference evidence="3" key="1">
    <citation type="submission" date="2020-07" db="EMBL/GenBank/DDBJ databases">
        <title>Draft Genome Sequence of a Deep-Sea Yeast, Naganishia (Cryptococcus) liquefaciens strain N6.</title>
        <authorList>
            <person name="Han Y.W."/>
            <person name="Kajitani R."/>
            <person name="Morimoto H."/>
            <person name="Parhat M."/>
            <person name="Tsubouchi H."/>
            <person name="Bakenova O."/>
            <person name="Ogata M."/>
            <person name="Argunhan B."/>
            <person name="Aoki R."/>
            <person name="Kajiwara S."/>
            <person name="Itoh T."/>
            <person name="Iwasaki H."/>
        </authorList>
    </citation>
    <scope>NUCLEOTIDE SEQUENCE</scope>
    <source>
        <strain evidence="3">N6</strain>
    </source>
</reference>
<dbReference type="AlphaFoldDB" id="A0A8H3YGL9"/>
<comment type="function">
    <text evidence="2">Part of the endoplasmic reticulum membrane protein complex (EMC) that enables the energy-independent insertion into endoplasmic reticulum membranes of newly synthesized membrane proteins.</text>
</comment>
<dbReference type="Gene3D" id="1.25.40.10">
    <property type="entry name" value="Tetratricopeptide repeat domain"/>
    <property type="match status" value="1"/>
</dbReference>
<accession>A0A8H3YGL9</accession>
<comment type="subcellular location">
    <subcellularLocation>
        <location evidence="2">Endoplasmic reticulum membrane</location>
        <topology evidence="2">Peripheral membrane protein</topology>
        <orientation evidence="2">Cytoplasmic side</orientation>
    </subcellularLocation>
</comment>
<dbReference type="OrthoDB" id="124397at2759"/>
<dbReference type="InterPro" id="IPR011990">
    <property type="entry name" value="TPR-like_helical_dom_sf"/>
</dbReference>
<dbReference type="InterPro" id="IPR039856">
    <property type="entry name" value="EMC2-like"/>
</dbReference>
<comment type="caution">
    <text evidence="3">The sequence shown here is derived from an EMBL/GenBank/DDBJ whole genome shotgun (WGS) entry which is preliminary data.</text>
</comment>
<sequence>MTASALDTLARYRTINARQSAEVIRLGKQVLAQGTRLGAQEWAVREQIAIAALDEGDIPFAQDQLARLSKKFPSSPRLLVLQGMYLEVRGQYASARIIYHGLLGKREGVVVDEVEGDDGSDGRRVMDLWRGEPDECLVTAHQRLITLELYPPSKGTGEKRQLSRWPPTPTDQAIARTVPLLTAYLDTFHSDPDAWSLLADLYVQSTPGMRTAEGWGVDALWEAGKVVRRAWEGKQVGSGYLEQALACCAQRVLLEPWDVKALVRFAEVGLLNGDVIFAYKTLLRAVEMLSEPYPASNDPAAADAEVKVEGIEGMNWSDLMCVGGWKTRVWWDLAVCTAALARSTSADGMSSDPPTQVPAVRKLVETRLDALLKTKGVVARWQAEAEAESTP</sequence>
<evidence type="ECO:0000256" key="2">
    <source>
        <dbReference type="RuleBase" id="RU367091"/>
    </source>
</evidence>
<organism evidence="3 4">
    <name type="scientific">Naganishia liquefaciens</name>
    <dbReference type="NCBI Taxonomy" id="104408"/>
    <lineage>
        <taxon>Eukaryota</taxon>
        <taxon>Fungi</taxon>
        <taxon>Dikarya</taxon>
        <taxon>Basidiomycota</taxon>
        <taxon>Agaricomycotina</taxon>
        <taxon>Tremellomycetes</taxon>
        <taxon>Filobasidiales</taxon>
        <taxon>Filobasidiaceae</taxon>
        <taxon>Naganishia</taxon>
    </lineage>
</organism>
<dbReference type="GO" id="GO:0072546">
    <property type="term" value="C:EMC complex"/>
    <property type="evidence" value="ECO:0007669"/>
    <property type="project" value="UniProtKB-UniRule"/>
</dbReference>
<gene>
    <name evidence="3" type="ORF">NliqN6_5407</name>
</gene>
<protein>
    <recommendedName>
        <fullName evidence="2">ER membrane protein complex subunit 2</fullName>
    </recommendedName>
</protein>
<keyword evidence="4" id="KW-1185">Reference proteome</keyword>
<dbReference type="Proteomes" id="UP000620104">
    <property type="component" value="Unassembled WGS sequence"/>
</dbReference>
<comment type="similarity">
    <text evidence="2">Belongs to the EMC2 family.</text>
</comment>
<proteinExistence type="inferred from homology"/>